<protein>
    <submittedName>
        <fullName evidence="2">Uncharacterized protein</fullName>
    </submittedName>
</protein>
<reference evidence="2 3" key="1">
    <citation type="submission" date="2020-08" db="EMBL/GenBank/DDBJ databases">
        <title>The completed genome sequence of the pathogenic ascomycete fungus Penicillium digitatum.</title>
        <authorList>
            <person name="Wang M."/>
        </authorList>
    </citation>
    <scope>NUCLEOTIDE SEQUENCE [LARGE SCALE GENOMIC DNA]</scope>
    <source>
        <strain evidence="2 3">PdW03</strain>
    </source>
</reference>
<evidence type="ECO:0000256" key="1">
    <source>
        <dbReference type="SAM" id="MobiDB-lite"/>
    </source>
</evidence>
<dbReference type="GeneID" id="90952264"/>
<evidence type="ECO:0000313" key="2">
    <source>
        <dbReference type="EMBL" id="QQK46563.1"/>
    </source>
</evidence>
<gene>
    <name evidence="2" type="ORF">Pdw03_1461</name>
</gene>
<evidence type="ECO:0000313" key="3">
    <source>
        <dbReference type="Proteomes" id="UP000595662"/>
    </source>
</evidence>
<dbReference type="Proteomes" id="UP000595662">
    <property type="component" value="Chromosome 5"/>
</dbReference>
<dbReference type="AlphaFoldDB" id="A0A7T6XSE9"/>
<feature type="region of interest" description="Disordered" evidence="1">
    <location>
        <begin position="82"/>
        <end position="116"/>
    </location>
</feature>
<dbReference type="EMBL" id="CP060778">
    <property type="protein sequence ID" value="QQK46563.1"/>
    <property type="molecule type" value="Genomic_DNA"/>
</dbReference>
<name>A0A7T6XSE9_PENDI</name>
<organism evidence="2 3">
    <name type="scientific">Penicillium digitatum</name>
    <name type="common">Green mold</name>
    <dbReference type="NCBI Taxonomy" id="36651"/>
    <lineage>
        <taxon>Eukaryota</taxon>
        <taxon>Fungi</taxon>
        <taxon>Dikarya</taxon>
        <taxon>Ascomycota</taxon>
        <taxon>Pezizomycotina</taxon>
        <taxon>Eurotiomycetes</taxon>
        <taxon>Eurotiomycetidae</taxon>
        <taxon>Eurotiales</taxon>
        <taxon>Aspergillaceae</taxon>
        <taxon>Penicillium</taxon>
    </lineage>
</organism>
<accession>A0A7T6XSE9</accession>
<dbReference type="RefSeq" id="XP_065957635.1">
    <property type="nucleotide sequence ID" value="XM_066099908.1"/>
</dbReference>
<sequence>MPDSFHPSYRDKHCLPKATTRSYKRSSTFIFLFLTSIPRSHASDFVARSLMILTLLHLPKSTLSPGRHSIVLFINQSDQDYNITKEDSPSKPDGTPANSKTPARHHKSTPERTSRATTWRARINHLFPTDFPTIGSAVLVPHHHRSVPRPRQHSLQITLPMTNFTQHHSPHSSSRTQMSPIGTLAGSSRILANTPVARGHVGQSGVGPGSWETLCIFILLSVLNRYRIRAWRVRAPLRSRFQML</sequence>
<proteinExistence type="predicted"/>